<accession>A0ACA9QQL6</accession>
<keyword evidence="2" id="KW-1185">Reference proteome</keyword>
<sequence length="230" mass="26108">ALAWFGSFGATDYEDDSANILDVRKKNYRDLIMQNTISEFDFRSYLFARQCQLLGRLRRPVDICRRAQLFISTFGRAIKEQQANVGEHFLESWIYSSCMSVVNECEELFSLTSLDDHTLMAFNAAKGELLDLARKQLDKLGIHYGHLPDSLPFTTALGEATLPISPGSESENMKKFTITNKELKEAIEIDDYSKFDILYLSLTNRALKAYEGSTRVRSSYRLSGDVAALQ</sequence>
<name>A0ACA9QQL6_9GLOM</name>
<feature type="non-terminal residue" evidence="1">
    <location>
        <position position="230"/>
    </location>
</feature>
<reference evidence="1" key="1">
    <citation type="submission" date="2021-06" db="EMBL/GenBank/DDBJ databases">
        <authorList>
            <person name="Kallberg Y."/>
            <person name="Tangrot J."/>
            <person name="Rosling A."/>
        </authorList>
    </citation>
    <scope>NUCLEOTIDE SEQUENCE</scope>
    <source>
        <strain evidence="1">CL356</strain>
    </source>
</reference>
<organism evidence="1 2">
    <name type="scientific">Acaulospora colombiana</name>
    <dbReference type="NCBI Taxonomy" id="27376"/>
    <lineage>
        <taxon>Eukaryota</taxon>
        <taxon>Fungi</taxon>
        <taxon>Fungi incertae sedis</taxon>
        <taxon>Mucoromycota</taxon>
        <taxon>Glomeromycotina</taxon>
        <taxon>Glomeromycetes</taxon>
        <taxon>Diversisporales</taxon>
        <taxon>Acaulosporaceae</taxon>
        <taxon>Acaulospora</taxon>
    </lineage>
</organism>
<gene>
    <name evidence="1" type="ORF">ACOLOM_LOCUS13202</name>
</gene>
<protein>
    <submittedName>
        <fullName evidence="1">6088_t:CDS:1</fullName>
    </submittedName>
</protein>
<feature type="non-terminal residue" evidence="1">
    <location>
        <position position="1"/>
    </location>
</feature>
<dbReference type="EMBL" id="CAJVPT010058962">
    <property type="protein sequence ID" value="CAG8761156.1"/>
    <property type="molecule type" value="Genomic_DNA"/>
</dbReference>
<evidence type="ECO:0000313" key="1">
    <source>
        <dbReference type="EMBL" id="CAG8761156.1"/>
    </source>
</evidence>
<comment type="caution">
    <text evidence="1">The sequence shown here is derived from an EMBL/GenBank/DDBJ whole genome shotgun (WGS) entry which is preliminary data.</text>
</comment>
<proteinExistence type="predicted"/>
<dbReference type="Proteomes" id="UP000789525">
    <property type="component" value="Unassembled WGS sequence"/>
</dbReference>
<evidence type="ECO:0000313" key="2">
    <source>
        <dbReference type="Proteomes" id="UP000789525"/>
    </source>
</evidence>